<evidence type="ECO:0000313" key="1">
    <source>
        <dbReference type="EMBL" id="SMP71853.1"/>
    </source>
</evidence>
<reference evidence="1 2" key="1">
    <citation type="submission" date="2017-05" db="EMBL/GenBank/DDBJ databases">
        <authorList>
            <person name="Varghese N."/>
            <person name="Submissions S."/>
        </authorList>
    </citation>
    <scope>NUCLEOTIDE SEQUENCE [LARGE SCALE GENOMIC DNA]</scope>
    <source>
        <strain evidence="1 2">DSM 26001</strain>
    </source>
</reference>
<sequence length="132" mass="15446">MNDQELHAYCEQWRQWCLTRKYFLEPGAQNLLARMQPSKSGPNIDNAMSASLSFFNMAIHALAEMNYADAECFIVFYCRRAKNIKVEAARLGIHRDTFYDRKKRFARKAYSMSLNFSYMHKKDSAPEPDTVD</sequence>
<evidence type="ECO:0000313" key="2">
    <source>
        <dbReference type="Proteomes" id="UP001158049"/>
    </source>
</evidence>
<accession>A0ABY1QIB8</accession>
<organism evidence="1 2">
    <name type="scientific">Noviherbaspirillum suwonense</name>
    <dbReference type="NCBI Taxonomy" id="1224511"/>
    <lineage>
        <taxon>Bacteria</taxon>
        <taxon>Pseudomonadati</taxon>
        <taxon>Pseudomonadota</taxon>
        <taxon>Betaproteobacteria</taxon>
        <taxon>Burkholderiales</taxon>
        <taxon>Oxalobacteraceae</taxon>
        <taxon>Noviherbaspirillum</taxon>
    </lineage>
</organism>
<protein>
    <recommendedName>
        <fullName evidence="3">Phage antitermination protein Q</fullName>
    </recommendedName>
</protein>
<proteinExistence type="predicted"/>
<dbReference type="EMBL" id="FXUL01000017">
    <property type="protein sequence ID" value="SMP71853.1"/>
    <property type="molecule type" value="Genomic_DNA"/>
</dbReference>
<keyword evidence="2" id="KW-1185">Reference proteome</keyword>
<dbReference type="Proteomes" id="UP001158049">
    <property type="component" value="Unassembled WGS sequence"/>
</dbReference>
<name>A0ABY1QIB8_9BURK</name>
<dbReference type="RefSeq" id="WP_283443978.1">
    <property type="nucleotide sequence ID" value="NZ_FXUL01000017.1"/>
</dbReference>
<comment type="caution">
    <text evidence="1">The sequence shown here is derived from an EMBL/GenBank/DDBJ whole genome shotgun (WGS) entry which is preliminary data.</text>
</comment>
<evidence type="ECO:0008006" key="3">
    <source>
        <dbReference type="Google" id="ProtNLM"/>
    </source>
</evidence>
<gene>
    <name evidence="1" type="ORF">SAMN06295970_11781</name>
</gene>